<protein>
    <submittedName>
        <fullName evidence="1">Uncharacterized protein</fullName>
    </submittedName>
</protein>
<keyword evidence="2" id="KW-1185">Reference proteome</keyword>
<dbReference type="EMBL" id="HE577328">
    <property type="protein sequence ID" value="CCC99749.1"/>
    <property type="molecule type" value="Genomic_DNA"/>
</dbReference>
<dbReference type="Proteomes" id="UP000007319">
    <property type="component" value="Plasmid AZOBR_p1"/>
</dbReference>
<keyword evidence="1" id="KW-0614">Plasmid</keyword>
<dbReference type="AlphaFoldDB" id="A0A9P1NNW1"/>
<reference evidence="1 2" key="1">
    <citation type="journal article" date="2011" name="PLoS Genet.">
        <title>Azospirillum genomes reveal transition of bacteria from aquatic to terrestrial environments.</title>
        <authorList>
            <person name="Wisniewski-Dye F."/>
            <person name="Borziak K."/>
            <person name="Khalsa-Moyers G."/>
            <person name="Alexandre G."/>
            <person name="Sukharnikov L.O."/>
            <person name="Wuichet K."/>
            <person name="Hurst G.B."/>
            <person name="McDonald W.H."/>
            <person name="Robertson J.S."/>
            <person name="Barbe V."/>
            <person name="Calteau A."/>
            <person name="Rouy Z."/>
            <person name="Mangenot S."/>
            <person name="Prigent-Combaret C."/>
            <person name="Normand P."/>
            <person name="Boyer M."/>
            <person name="Siguier P."/>
            <person name="Dessaux Y."/>
            <person name="Elmerich C."/>
            <person name="Condemine G."/>
            <person name="Krishnen G."/>
            <person name="Kennedy I."/>
            <person name="Paterson A.H."/>
            <person name="Gonzalez V."/>
            <person name="Mavingui P."/>
            <person name="Zhulin I.B."/>
        </authorList>
    </citation>
    <scope>NUCLEOTIDE SEQUENCE [LARGE SCALE GENOMIC DNA]</scope>
    <source>
        <strain evidence="1 2">Sp245</strain>
    </source>
</reference>
<accession>A0A9P1NNW1</accession>
<geneLocation type="plasmid" evidence="1 2">
    <name>AZOBR_p1</name>
</geneLocation>
<evidence type="ECO:0000313" key="2">
    <source>
        <dbReference type="Proteomes" id="UP000007319"/>
    </source>
</evidence>
<gene>
    <name evidence="1" type="ORF">AZOBR_p120067</name>
</gene>
<dbReference type="KEGG" id="abs:AZOBR_p120067"/>
<sequence length="27" mass="3080">MIKSHVLYRLSYRITKACGLLPMRGAT</sequence>
<proteinExistence type="predicted"/>
<name>A0A9P1NNW1_9PROT</name>
<evidence type="ECO:0000313" key="1">
    <source>
        <dbReference type="EMBL" id="CCC99749.1"/>
    </source>
</evidence>
<organism evidence="1 2">
    <name type="scientific">Azospirillum baldaniorum</name>
    <dbReference type="NCBI Taxonomy" id="1064539"/>
    <lineage>
        <taxon>Bacteria</taxon>
        <taxon>Pseudomonadati</taxon>
        <taxon>Pseudomonadota</taxon>
        <taxon>Alphaproteobacteria</taxon>
        <taxon>Rhodospirillales</taxon>
        <taxon>Azospirillaceae</taxon>
        <taxon>Azospirillum</taxon>
    </lineage>
</organism>